<feature type="transmembrane region" description="Helical" evidence="2">
    <location>
        <begin position="120"/>
        <end position="137"/>
    </location>
</feature>
<feature type="domain" description="EamA" evidence="3">
    <location>
        <begin position="28"/>
        <end position="160"/>
    </location>
</feature>
<dbReference type="SUPFAM" id="SSF103481">
    <property type="entry name" value="Multidrug resistance efflux transporter EmrE"/>
    <property type="match status" value="1"/>
</dbReference>
<evidence type="ECO:0000313" key="4">
    <source>
        <dbReference type="Proteomes" id="UP000515135"/>
    </source>
</evidence>
<feature type="transmembrane region" description="Helical" evidence="2">
    <location>
        <begin position="279"/>
        <end position="297"/>
    </location>
</feature>
<dbReference type="Pfam" id="PF00892">
    <property type="entry name" value="EamA"/>
    <property type="match status" value="1"/>
</dbReference>
<keyword evidence="4" id="KW-1185">Reference proteome</keyword>
<gene>
    <name evidence="5" type="primary">LOC109480309</name>
</gene>
<sequence length="325" mass="34227">MDGKDNTASGIDKYAKKPRKQAPSTVTGPLWSILSGILSALSATLLQLAAEVPLFHTIVVRCTIQLLAAVAVLWARRGSDFATVKRRTLPWLALRGLVAFVAFCANDYASTTLPLGEAIAIRQTSPIFTAFLGFLFFHEPVGGLEVLLAGMCWLGVTLISSSQAADSHDDDLDPALTEKTLKVTVAIVGAMSAALAFLVVGKLSRRDKVSTNVLVFVRCLVTTLLSAGSNALFLGGMSDVINMSGSNLILLVTSALCDLGSNFSLTKGLSLSRVASHSIILRNSNVLVSFLVQIVVFSDFPTFQSLAGAAVIVVSGVVTAVKSRG</sequence>
<feature type="transmembrane region" description="Helical" evidence="2">
    <location>
        <begin position="54"/>
        <end position="76"/>
    </location>
</feature>
<feature type="transmembrane region" description="Helical" evidence="2">
    <location>
        <begin position="144"/>
        <end position="163"/>
    </location>
</feature>
<dbReference type="RefSeq" id="XP_019638056.1">
    <property type="nucleotide sequence ID" value="XM_019782497.1"/>
</dbReference>
<proteinExistence type="predicted"/>
<dbReference type="InterPro" id="IPR037185">
    <property type="entry name" value="EmrE-like"/>
</dbReference>
<reference evidence="5" key="1">
    <citation type="submission" date="2025-08" db="UniProtKB">
        <authorList>
            <consortium name="RefSeq"/>
        </authorList>
    </citation>
    <scope>IDENTIFICATION</scope>
    <source>
        <tissue evidence="5">Gonad</tissue>
    </source>
</reference>
<keyword evidence="2" id="KW-0812">Transmembrane</keyword>
<feature type="transmembrane region" description="Helical" evidence="2">
    <location>
        <begin position="88"/>
        <end position="108"/>
    </location>
</feature>
<protein>
    <submittedName>
        <fullName evidence="5">Uncharacterized protein LOC109480309</fullName>
    </submittedName>
</protein>
<name>A0A6P5A8I7_BRABE</name>
<keyword evidence="2" id="KW-0472">Membrane</keyword>
<dbReference type="OrthoDB" id="306876at2759"/>
<feature type="region of interest" description="Disordered" evidence="1">
    <location>
        <begin position="1"/>
        <end position="25"/>
    </location>
</feature>
<keyword evidence="2" id="KW-1133">Transmembrane helix</keyword>
<evidence type="ECO:0000256" key="1">
    <source>
        <dbReference type="SAM" id="MobiDB-lite"/>
    </source>
</evidence>
<dbReference type="PANTHER" id="PTHR22911:SF137">
    <property type="entry name" value="SOLUTE CARRIER FAMILY 35 MEMBER G2-RELATED"/>
    <property type="match status" value="1"/>
</dbReference>
<feature type="transmembrane region" description="Helical" evidence="2">
    <location>
        <begin position="183"/>
        <end position="201"/>
    </location>
</feature>
<dbReference type="GeneID" id="109480309"/>
<evidence type="ECO:0000259" key="3">
    <source>
        <dbReference type="Pfam" id="PF00892"/>
    </source>
</evidence>
<accession>A0A6P5A8I7</accession>
<feature type="transmembrane region" description="Helical" evidence="2">
    <location>
        <begin position="303"/>
        <end position="321"/>
    </location>
</feature>
<evidence type="ECO:0000313" key="5">
    <source>
        <dbReference type="RefSeq" id="XP_019638056.1"/>
    </source>
</evidence>
<evidence type="ECO:0000256" key="2">
    <source>
        <dbReference type="SAM" id="Phobius"/>
    </source>
</evidence>
<feature type="transmembrane region" description="Helical" evidence="2">
    <location>
        <begin position="240"/>
        <end position="259"/>
    </location>
</feature>
<dbReference type="InterPro" id="IPR000620">
    <property type="entry name" value="EamA_dom"/>
</dbReference>
<feature type="transmembrane region" description="Helical" evidence="2">
    <location>
        <begin position="26"/>
        <end position="48"/>
    </location>
</feature>
<feature type="transmembrane region" description="Helical" evidence="2">
    <location>
        <begin position="213"/>
        <end position="234"/>
    </location>
</feature>
<dbReference type="AlphaFoldDB" id="A0A6P5A8I7"/>
<dbReference type="PANTHER" id="PTHR22911">
    <property type="entry name" value="ACYL-MALONYL CONDENSING ENZYME-RELATED"/>
    <property type="match status" value="1"/>
</dbReference>
<dbReference type="GO" id="GO:0016020">
    <property type="term" value="C:membrane"/>
    <property type="evidence" value="ECO:0007669"/>
    <property type="project" value="InterPro"/>
</dbReference>
<dbReference type="Gene3D" id="1.10.3730.20">
    <property type="match status" value="1"/>
</dbReference>
<dbReference type="KEGG" id="bbel:109480309"/>
<dbReference type="Proteomes" id="UP000515135">
    <property type="component" value="Unplaced"/>
</dbReference>
<organism evidence="4 5">
    <name type="scientific">Branchiostoma belcheri</name>
    <name type="common">Amphioxus</name>
    <dbReference type="NCBI Taxonomy" id="7741"/>
    <lineage>
        <taxon>Eukaryota</taxon>
        <taxon>Metazoa</taxon>
        <taxon>Chordata</taxon>
        <taxon>Cephalochordata</taxon>
        <taxon>Leptocardii</taxon>
        <taxon>Amphioxiformes</taxon>
        <taxon>Branchiostomatidae</taxon>
        <taxon>Branchiostoma</taxon>
    </lineage>
</organism>